<dbReference type="RefSeq" id="WP_107763192.1">
    <property type="nucleotide sequence ID" value="NZ_QAOK01000033.1"/>
</dbReference>
<gene>
    <name evidence="2" type="ORF">C8R21_13332</name>
</gene>
<feature type="domain" description="ISXO2-like transposase" evidence="1">
    <location>
        <begin position="129"/>
        <end position="270"/>
    </location>
</feature>
<evidence type="ECO:0000259" key="1">
    <source>
        <dbReference type="SMART" id="SM01126"/>
    </source>
</evidence>
<organism evidence="2 3">
    <name type="scientific">Nitrosospira multiformis</name>
    <dbReference type="NCBI Taxonomy" id="1231"/>
    <lineage>
        <taxon>Bacteria</taxon>
        <taxon>Pseudomonadati</taxon>
        <taxon>Pseudomonadota</taxon>
        <taxon>Betaproteobacteria</taxon>
        <taxon>Nitrosomonadales</taxon>
        <taxon>Nitrosomonadaceae</taxon>
        <taxon>Nitrosospira</taxon>
    </lineage>
</organism>
<dbReference type="Proteomes" id="UP000244152">
    <property type="component" value="Unassembled WGS sequence"/>
</dbReference>
<proteinExistence type="predicted"/>
<accession>A0A2T5I5U9</accession>
<dbReference type="AlphaFoldDB" id="A0A2T5I5U9"/>
<dbReference type="Pfam" id="PF12760">
    <property type="entry name" value="Zn_ribbon_IS1595"/>
    <property type="match status" value="1"/>
</dbReference>
<dbReference type="InterPro" id="IPR024445">
    <property type="entry name" value="Tnp_ISXO2-like"/>
</dbReference>
<evidence type="ECO:0000313" key="2">
    <source>
        <dbReference type="EMBL" id="PTQ79168.1"/>
    </source>
</evidence>
<name>A0A2T5I5U9_9PROT</name>
<evidence type="ECO:0000313" key="3">
    <source>
        <dbReference type="Proteomes" id="UP000244152"/>
    </source>
</evidence>
<protein>
    <submittedName>
        <fullName evidence="2">Transposase-like zinc ribbon protein</fullName>
    </submittedName>
</protein>
<dbReference type="Pfam" id="PF12762">
    <property type="entry name" value="DDE_Tnp_IS1595"/>
    <property type="match status" value="1"/>
</dbReference>
<comment type="caution">
    <text evidence="2">The sequence shown here is derived from an EMBL/GenBank/DDBJ whole genome shotgun (WGS) entry which is preliminary data.</text>
</comment>
<dbReference type="NCBIfam" id="NF033547">
    <property type="entry name" value="transpos_IS1595"/>
    <property type="match status" value="1"/>
</dbReference>
<reference evidence="2 3" key="1">
    <citation type="submission" date="2018-04" db="EMBL/GenBank/DDBJ databases">
        <title>Active sludge and wastewater microbial communities from Klosterneuburg, Austria.</title>
        <authorList>
            <person name="Wagner M."/>
        </authorList>
    </citation>
    <scope>NUCLEOTIDE SEQUENCE [LARGE SCALE GENOMIC DNA]</scope>
    <source>
        <strain evidence="2 3">Nl12</strain>
    </source>
</reference>
<dbReference type="InterPro" id="IPR024442">
    <property type="entry name" value="Transposase_Zn_ribbon"/>
</dbReference>
<dbReference type="SMART" id="SM01126">
    <property type="entry name" value="DDE_Tnp_IS1595"/>
    <property type="match status" value="1"/>
</dbReference>
<dbReference type="EMBL" id="QAOK01000033">
    <property type="protein sequence ID" value="PTQ79168.1"/>
    <property type="molecule type" value="Genomic_DNA"/>
</dbReference>
<sequence>MNTAEMNLMDWQKQFGSEASCAQALARQRWPEGFRCPRCGHDHGYAISTRHSWECGQCHTQTSLTAGTLFHSTNLPLTKWSWAIYLAASDKGGISAMRLSKQIDVSWITASRMLRKIRIAMGHRDSVYRLHDLIEMDDALIGGRRTGGKRGRGAGGKTPVLVAIENRDKRSGFIAMQQVSGITQDKVAQFVKQHLPPSQWVRSDALPSLLEIGKTQHHAVRVTPPALAGQWLPWVHIAIDNLKAFLLGTYHGVSSKYLQEYLNEFCYRFNRREWEAQLPLRLLNACLTHNQIKLKMV</sequence>